<dbReference type="EMBL" id="QUTE01013171">
    <property type="protein sequence ID" value="RHZ05195.1"/>
    <property type="molecule type" value="Genomic_DNA"/>
</dbReference>
<accession>A0A397EYH9</accession>
<gene>
    <name evidence="4" type="ORF">DYB31_015750</name>
</gene>
<dbReference type="GO" id="GO:0006271">
    <property type="term" value="P:DNA strand elongation involved in DNA replication"/>
    <property type="evidence" value="ECO:0007669"/>
    <property type="project" value="TreeGrafter"/>
</dbReference>
<evidence type="ECO:0000313" key="4">
    <source>
        <dbReference type="EMBL" id="RHZ05195.1"/>
    </source>
</evidence>
<dbReference type="Gene3D" id="2.40.50.430">
    <property type="match status" value="1"/>
</dbReference>
<evidence type="ECO:0000313" key="5">
    <source>
        <dbReference type="Proteomes" id="UP000266196"/>
    </source>
</evidence>
<dbReference type="AlphaFoldDB" id="A0A397EYH9"/>
<dbReference type="InterPro" id="IPR024826">
    <property type="entry name" value="DNA_pol_delta/II_ssu"/>
</dbReference>
<comment type="similarity">
    <text evidence="1">Belongs to the DNA polymerase delta/II small subunit family.</text>
</comment>
<dbReference type="GO" id="GO:0043625">
    <property type="term" value="C:delta DNA polymerase complex"/>
    <property type="evidence" value="ECO:0007669"/>
    <property type="project" value="TreeGrafter"/>
</dbReference>
<dbReference type="PANTHER" id="PTHR10416">
    <property type="entry name" value="DNA POLYMERASE DELTA SUBUNIT 2"/>
    <property type="match status" value="1"/>
</dbReference>
<organism evidence="4 5">
    <name type="scientific">Aphanomyces astaci</name>
    <name type="common">Crayfish plague agent</name>
    <dbReference type="NCBI Taxonomy" id="112090"/>
    <lineage>
        <taxon>Eukaryota</taxon>
        <taxon>Sar</taxon>
        <taxon>Stramenopiles</taxon>
        <taxon>Oomycota</taxon>
        <taxon>Saprolegniomycetes</taxon>
        <taxon>Saprolegniales</taxon>
        <taxon>Verrucalvaceae</taxon>
        <taxon>Aphanomyces</taxon>
    </lineage>
</organism>
<evidence type="ECO:0000256" key="2">
    <source>
        <dbReference type="ARBA" id="ARBA00022705"/>
    </source>
</evidence>
<keyword evidence="2" id="KW-0235">DNA replication</keyword>
<dbReference type="PANTHER" id="PTHR10416:SF0">
    <property type="entry name" value="DNA POLYMERASE DELTA SUBUNIT 2"/>
    <property type="match status" value="1"/>
</dbReference>
<dbReference type="Gene3D" id="3.60.21.50">
    <property type="match status" value="1"/>
</dbReference>
<name>A0A397EYH9_APHAT</name>
<sequence length="387" mass="42168">MSLIVHPALRMMRLPVAKSARSVGSGNAPTGAANAVLQKHGHRSIIEWIPAAHVCFSSANGFGSECNCGGRWSLEVLKMRWWTCTVDKYRLVIGSFDQRILISVKPIGGSKAAHFAAKVPHTMGKDDVTFPLPRKTASCEYEHHRFILKKKTYDQQYSHMYVSRLRALEPQVRANIPPSSAHVPILPKIIDLTAGDQCVIIGTIFKVLAKKPNILDEFVADEVLVLQEESTCLASDDDQLLLEDESGRVALFGNIRMQELVTGVVVGLQGAMRDDGEGFDVMCVFTPTLPPQLPLPSRTSIPDLPTPHHSWTPPLGSDDAYVALVSGLEMGSDTCDPSKTSLVVDYLAGRVGSPTEKRFVSSIVRCIIAGNSVSKPAKNTHALPVRV</sequence>
<evidence type="ECO:0000256" key="1">
    <source>
        <dbReference type="ARBA" id="ARBA00006035"/>
    </source>
</evidence>
<protein>
    <recommendedName>
        <fullName evidence="3">DNA polymerase delta subunit OB-fold domain-containing protein</fullName>
    </recommendedName>
</protein>
<dbReference type="VEuPathDB" id="FungiDB:H257_11296"/>
<dbReference type="Pfam" id="PF18018">
    <property type="entry name" value="DNA_pol_D_N"/>
    <property type="match status" value="1"/>
</dbReference>
<evidence type="ECO:0000259" key="3">
    <source>
        <dbReference type="Pfam" id="PF18018"/>
    </source>
</evidence>
<dbReference type="InterPro" id="IPR040663">
    <property type="entry name" value="DNA_pol_D_N"/>
</dbReference>
<feature type="domain" description="DNA polymerase delta subunit OB-fold" evidence="3">
    <location>
        <begin position="156"/>
        <end position="281"/>
    </location>
</feature>
<proteinExistence type="inferred from homology"/>
<dbReference type="Proteomes" id="UP000266196">
    <property type="component" value="Unassembled WGS sequence"/>
</dbReference>
<comment type="caution">
    <text evidence="4">The sequence shown here is derived from an EMBL/GenBank/DDBJ whole genome shotgun (WGS) entry which is preliminary data.</text>
</comment>
<reference evidence="4 5" key="1">
    <citation type="submission" date="2018-08" db="EMBL/GenBank/DDBJ databases">
        <title>Aphanomyces genome sequencing and annotation.</title>
        <authorList>
            <person name="Minardi D."/>
            <person name="Oidtmann B."/>
            <person name="Van Der Giezen M."/>
            <person name="Studholme D.J."/>
        </authorList>
    </citation>
    <scope>NUCLEOTIDE SEQUENCE [LARGE SCALE GENOMIC DNA]</scope>
    <source>
        <strain evidence="4 5">197901</strain>
    </source>
</reference>